<dbReference type="EMBL" id="JAGDEL010000021">
    <property type="protein sequence ID" value="MBO1514295.1"/>
    <property type="molecule type" value="Genomic_DNA"/>
</dbReference>
<dbReference type="Gene3D" id="3.10.129.10">
    <property type="entry name" value="Hotdog Thioesterase"/>
    <property type="match status" value="1"/>
</dbReference>
<name>A0ABS3N814_9BACI</name>
<keyword evidence="2" id="KW-1185">Reference proteome</keyword>
<dbReference type="InterPro" id="IPR050563">
    <property type="entry name" value="4-hydroxybenzoyl-CoA_TE"/>
</dbReference>
<dbReference type="PANTHER" id="PTHR31793">
    <property type="entry name" value="4-HYDROXYBENZOYL-COA THIOESTERASE FAMILY MEMBER"/>
    <property type="match status" value="1"/>
</dbReference>
<dbReference type="SUPFAM" id="SSF54637">
    <property type="entry name" value="Thioesterase/thiol ester dehydrase-isomerase"/>
    <property type="match status" value="1"/>
</dbReference>
<comment type="caution">
    <text evidence="1">The sequence shown here is derived from an EMBL/GenBank/DDBJ whole genome shotgun (WGS) entry which is preliminary data.</text>
</comment>
<accession>A0ABS3N814</accession>
<dbReference type="RefSeq" id="WP_207981211.1">
    <property type="nucleotide sequence ID" value="NZ_JAGDEL010000021.1"/>
</dbReference>
<reference evidence="1 2" key="1">
    <citation type="submission" date="2021-03" db="EMBL/GenBank/DDBJ databases">
        <title>Whole genome sequence of Metabacillus bambusae BG109.</title>
        <authorList>
            <person name="Jeong J.W."/>
        </authorList>
    </citation>
    <scope>NUCLEOTIDE SEQUENCE [LARGE SCALE GENOMIC DNA]</scope>
    <source>
        <strain evidence="1 2">BG109</strain>
    </source>
</reference>
<dbReference type="InterPro" id="IPR029069">
    <property type="entry name" value="HotDog_dom_sf"/>
</dbReference>
<dbReference type="Proteomes" id="UP000663981">
    <property type="component" value="Unassembled WGS sequence"/>
</dbReference>
<evidence type="ECO:0000313" key="1">
    <source>
        <dbReference type="EMBL" id="MBO1514295.1"/>
    </source>
</evidence>
<dbReference type="CDD" id="cd00586">
    <property type="entry name" value="4HBT"/>
    <property type="match status" value="1"/>
</dbReference>
<gene>
    <name evidence="1" type="ORF">I7822_21970</name>
</gene>
<protein>
    <submittedName>
        <fullName evidence="1">Acyl-CoA thioesterase</fullName>
    </submittedName>
</protein>
<organism evidence="1 2">
    <name type="scientific">Metabacillus bambusae</name>
    <dbReference type="NCBI Taxonomy" id="2795218"/>
    <lineage>
        <taxon>Bacteria</taxon>
        <taxon>Bacillati</taxon>
        <taxon>Bacillota</taxon>
        <taxon>Bacilli</taxon>
        <taxon>Bacillales</taxon>
        <taxon>Bacillaceae</taxon>
        <taxon>Metabacillus</taxon>
    </lineage>
</organism>
<evidence type="ECO:0000313" key="2">
    <source>
        <dbReference type="Proteomes" id="UP000663981"/>
    </source>
</evidence>
<sequence>MKSISYIDRFDESYRNSFSFSHRIKIRFSETDMFGHMNNTAPFTYFEDGRIEFFKKIGIMQAWMSSNGEKIPVVADIQCDFIQQGFFDEEITLCVKINRIGTSSVDLHYLGINQNRESLFVGRGTVVQISKHSGKSVPWSEEEKKRMLQLEEPENL</sequence>
<dbReference type="Pfam" id="PF13279">
    <property type="entry name" value="4HBT_2"/>
    <property type="match status" value="1"/>
</dbReference>
<proteinExistence type="predicted"/>
<dbReference type="PANTHER" id="PTHR31793:SF24">
    <property type="entry name" value="LONG-CHAIN ACYL-COA THIOESTERASE FADM"/>
    <property type="match status" value="1"/>
</dbReference>